<dbReference type="InterPro" id="IPR038765">
    <property type="entry name" value="Papain-like_cys_pep_sf"/>
</dbReference>
<dbReference type="GO" id="GO:0016579">
    <property type="term" value="P:protein deubiquitination"/>
    <property type="evidence" value="ECO:0007669"/>
    <property type="project" value="TreeGrafter"/>
</dbReference>
<comment type="caution">
    <text evidence="7">Lacks conserved residue(s) required for the propagation of feature annotation.</text>
</comment>
<proteinExistence type="inferred from homology"/>
<dbReference type="GO" id="GO:0005737">
    <property type="term" value="C:cytoplasm"/>
    <property type="evidence" value="ECO:0007669"/>
    <property type="project" value="TreeGrafter"/>
</dbReference>
<comment type="caution">
    <text evidence="10">The sequence shown here is derived from an EMBL/GenBank/DDBJ whole genome shotgun (WGS) entry which is preliminary data.</text>
</comment>
<dbReference type="Proteomes" id="UP000324241">
    <property type="component" value="Unassembled WGS sequence"/>
</dbReference>
<evidence type="ECO:0000256" key="8">
    <source>
        <dbReference type="RuleBase" id="RU361215"/>
    </source>
</evidence>
<evidence type="ECO:0000259" key="9">
    <source>
        <dbReference type="PROSITE" id="PS52048"/>
    </source>
</evidence>
<comment type="similarity">
    <text evidence="2 7 8">Belongs to the peptidase C12 family.</text>
</comment>
<dbReference type="RefSeq" id="XP_033424382.1">
    <property type="nucleotide sequence ID" value="XM_033573830.1"/>
</dbReference>
<reference evidence="10 11" key="1">
    <citation type="submission" date="2019-08" db="EMBL/GenBank/DDBJ databases">
        <title>The genome sequence of a newly discovered highly antifungal drug resistant Aspergillus species, Aspergillus tanneri NIH 1004.</title>
        <authorList>
            <person name="Mounaud S."/>
            <person name="Singh I."/>
            <person name="Joardar V."/>
            <person name="Pakala S."/>
            <person name="Pakala S."/>
            <person name="Venepally P."/>
            <person name="Chung J.K."/>
            <person name="Losada L."/>
            <person name="Nierman W.C."/>
        </authorList>
    </citation>
    <scope>NUCLEOTIDE SEQUENCE [LARGE SCALE GENOMIC DNA]</scope>
    <source>
        <strain evidence="10 11">NIH1004</strain>
    </source>
</reference>
<evidence type="ECO:0000256" key="1">
    <source>
        <dbReference type="ARBA" id="ARBA00000707"/>
    </source>
</evidence>
<comment type="catalytic activity">
    <reaction evidence="1 8">
        <text>Thiol-dependent hydrolysis of ester, thioester, amide, peptide and isopeptide bonds formed by the C-terminal Gly of ubiquitin (a 76-residue protein attached to proteins as an intracellular targeting signal).</text>
        <dbReference type="EC" id="3.4.19.12"/>
    </reaction>
</comment>
<dbReference type="EC" id="3.4.19.12" evidence="8"/>
<keyword evidence="6 8" id="KW-0788">Thiol protease</keyword>
<feature type="domain" description="UCH catalytic" evidence="9">
    <location>
        <begin position="1"/>
        <end position="229"/>
    </location>
</feature>
<gene>
    <name evidence="10" type="ORF">ATNIH1004_009232</name>
</gene>
<evidence type="ECO:0000313" key="10">
    <source>
        <dbReference type="EMBL" id="KAA8645021.1"/>
    </source>
</evidence>
<evidence type="ECO:0000256" key="7">
    <source>
        <dbReference type="PROSITE-ProRule" id="PRU01393"/>
    </source>
</evidence>
<dbReference type="EMBL" id="QUQM01000006">
    <property type="protein sequence ID" value="KAA8645021.1"/>
    <property type="molecule type" value="Genomic_DNA"/>
</dbReference>
<dbReference type="PROSITE" id="PS52048">
    <property type="entry name" value="UCH_DOMAIN"/>
    <property type="match status" value="1"/>
</dbReference>
<dbReference type="VEuPathDB" id="FungiDB:EYZ11_008112"/>
<organism evidence="10 11">
    <name type="scientific">Aspergillus tanneri</name>
    <dbReference type="NCBI Taxonomy" id="1220188"/>
    <lineage>
        <taxon>Eukaryota</taxon>
        <taxon>Fungi</taxon>
        <taxon>Dikarya</taxon>
        <taxon>Ascomycota</taxon>
        <taxon>Pezizomycotina</taxon>
        <taxon>Eurotiomycetes</taxon>
        <taxon>Eurotiomycetidae</taxon>
        <taxon>Eurotiales</taxon>
        <taxon>Aspergillaceae</taxon>
        <taxon>Aspergillus</taxon>
        <taxon>Aspergillus subgen. Circumdati</taxon>
    </lineage>
</organism>
<dbReference type="InterPro" id="IPR001578">
    <property type="entry name" value="Peptidase_C12_UCH"/>
</dbReference>
<dbReference type="PANTHER" id="PTHR10589:SF17">
    <property type="entry name" value="UBIQUITIN CARBOXYL-TERMINAL HYDROLASE"/>
    <property type="match status" value="1"/>
</dbReference>
<evidence type="ECO:0000256" key="3">
    <source>
        <dbReference type="ARBA" id="ARBA00022670"/>
    </source>
</evidence>
<evidence type="ECO:0000313" key="11">
    <source>
        <dbReference type="Proteomes" id="UP000324241"/>
    </source>
</evidence>
<keyword evidence="4 8" id="KW-0833">Ubl conjugation pathway</keyword>
<dbReference type="PANTHER" id="PTHR10589">
    <property type="entry name" value="UBIQUITIN CARBOXYL-TERMINAL HYDROLASE"/>
    <property type="match status" value="1"/>
</dbReference>
<dbReference type="PRINTS" id="PR00707">
    <property type="entry name" value="UBCTHYDRLASE"/>
</dbReference>
<dbReference type="Pfam" id="PF01088">
    <property type="entry name" value="Peptidase_C12"/>
    <property type="match status" value="1"/>
</dbReference>
<dbReference type="VEuPathDB" id="FungiDB:EYZ11_008111"/>
<keyword evidence="3 8" id="KW-0645">Protease</keyword>
<keyword evidence="5 8" id="KW-0378">Hydrolase</keyword>
<dbReference type="GeneID" id="54331934"/>
<dbReference type="Gene3D" id="3.40.532.10">
    <property type="entry name" value="Peptidase C12, ubiquitin carboxyl-terminal hydrolase"/>
    <property type="match status" value="1"/>
</dbReference>
<dbReference type="InterPro" id="IPR036959">
    <property type="entry name" value="Peptidase_C12_UCH_sf"/>
</dbReference>
<dbReference type="GO" id="GO:0004843">
    <property type="term" value="F:cysteine-type deubiquitinase activity"/>
    <property type="evidence" value="ECO:0007669"/>
    <property type="project" value="UniProtKB-EC"/>
</dbReference>
<evidence type="ECO:0000256" key="2">
    <source>
        <dbReference type="ARBA" id="ARBA00009326"/>
    </source>
</evidence>
<dbReference type="GO" id="GO:0006511">
    <property type="term" value="P:ubiquitin-dependent protein catabolic process"/>
    <property type="evidence" value="ECO:0007669"/>
    <property type="project" value="UniProtKB-UniRule"/>
</dbReference>
<dbReference type="AlphaFoldDB" id="A0A5M9MDK8"/>
<protein>
    <recommendedName>
        <fullName evidence="8">Ubiquitin carboxyl-terminal hydrolase</fullName>
        <ecNumber evidence="8">3.4.19.12</ecNumber>
    </recommendedName>
</protein>
<name>A0A5M9MDK8_9EURO</name>
<evidence type="ECO:0000256" key="6">
    <source>
        <dbReference type="ARBA" id="ARBA00022807"/>
    </source>
</evidence>
<dbReference type="OrthoDB" id="427186at2759"/>
<accession>A0A5M9MDK8</accession>
<evidence type="ECO:0000256" key="5">
    <source>
        <dbReference type="ARBA" id="ARBA00022801"/>
    </source>
</evidence>
<dbReference type="SUPFAM" id="SSF54001">
    <property type="entry name" value="Cysteine proteinases"/>
    <property type="match status" value="1"/>
</dbReference>
<sequence>MQNNPEVLSRLAHNLGISDALTFHDIFDIQSDEALHSLPRPVNALVFLCVSPIFNPVRSNLASSLPCYTGHGSSEPILRVKQTIGNACGLMALLHCLLNLDDGRYVTAGSKLDELRKTAVPLPPPERAQLLYDSKFLEEAHMDAAVTGSTHVPTAQDKVEGHFMAFVKDVRGKVWELNGSLPGPVERGVLVADEDLLSQNGIQMTILDFIETSKTVEGGWGISIVGLKNLLLYYLPSLFSLSPKTITPRRTPKYMPTSAKPPPNITTIGTVSSPNSPPPSSPLSIMQVAAECKDHMAAEIDTTGDALSFLMWELSQPQHATPKSSSR</sequence>
<evidence type="ECO:0000256" key="4">
    <source>
        <dbReference type="ARBA" id="ARBA00022786"/>
    </source>
</evidence>